<dbReference type="InterPro" id="IPR001155">
    <property type="entry name" value="OxRdtase_FMN_N"/>
</dbReference>
<keyword evidence="5" id="KW-0288">FMN</keyword>
<feature type="domain" description="FAD/NAD(P)-binding" evidence="11">
    <location>
        <begin position="385"/>
        <end position="624"/>
    </location>
</feature>
<dbReference type="PANTHER" id="PTHR42917:SF2">
    <property type="entry name" value="2,4-DIENOYL-COA REDUCTASE [(2E)-ENOYL-COA-PRODUCING]"/>
    <property type="match status" value="1"/>
</dbReference>
<dbReference type="EMBL" id="FNDN01000006">
    <property type="protein sequence ID" value="SDI31552.1"/>
    <property type="molecule type" value="Genomic_DNA"/>
</dbReference>
<evidence type="ECO:0000256" key="3">
    <source>
        <dbReference type="ARBA" id="ARBA00011048"/>
    </source>
</evidence>
<keyword evidence="9" id="KW-0411">Iron-sulfur</keyword>
<dbReference type="AlphaFoldDB" id="A0A1G8JK78"/>
<comment type="cofactor">
    <cofactor evidence="1">
        <name>FMN</name>
        <dbReference type="ChEBI" id="CHEBI:58210"/>
    </cofactor>
</comment>
<dbReference type="Pfam" id="PF07992">
    <property type="entry name" value="Pyr_redox_2"/>
    <property type="match status" value="1"/>
</dbReference>
<dbReference type="GO" id="GO:0033543">
    <property type="term" value="P:fatty acid beta-oxidation, unsaturated, even number, reductase/isomerase pathway"/>
    <property type="evidence" value="ECO:0007669"/>
    <property type="project" value="TreeGrafter"/>
</dbReference>
<dbReference type="InterPro" id="IPR023753">
    <property type="entry name" value="FAD/NAD-binding_dom"/>
</dbReference>
<proteinExistence type="inferred from homology"/>
<protein>
    <submittedName>
        <fullName evidence="12">2,4-dienoyl-CoA reductase (NADPH2)</fullName>
    </submittedName>
</protein>
<evidence type="ECO:0000259" key="10">
    <source>
        <dbReference type="Pfam" id="PF00724"/>
    </source>
</evidence>
<evidence type="ECO:0000256" key="9">
    <source>
        <dbReference type="ARBA" id="ARBA00023014"/>
    </source>
</evidence>
<sequence length="656" mass="69613">MTSFPLLSSPVRVGPLTLRNRVVFSAHLTNAAVDGMPSRQHEAYYAARAAGGAGLIVTEEHTVHPSDRPYEKVIQGHRHEVLAGYRALTDAVHAHDTPVLAQIGHNGPQGTGLYTRRPLWAPSAVPDPMFREVPHAIDTTEIGELVASFARVAERCRRGGFDGVEVQCSQSSLIRAFLAPSHNLRTDRYGGSLENRARFLTEVLAAVREALGPSLVLGVRLSGDDLVADGIGTEEAVLLAGMLDGGGRLDYLNTTVGTATSTLYQVEASMAAPRGYGLYVSDAIRRRVSLPVVGAGRLNDPAVAERALAEGRCDLVSVVRGQIADPEFAAKATGGREETIVPCLSCNQECIGRVGMNRTIACVVNPAAGRESVDLPVPRRRVRRRVLVVGAGVAGLQAAVDAAGRGHEVTVLEQAAQAGGQVRLAAGAPHRGELIDLVDSLERRCADSGVEIRFGTRADPDVVRQAGVDAVVVATGAEPGRPSWASGPHVVDVCHVLDGTARPRGEVLVVDESGFHPATSVAELLARQGCAVTVCTSAAVVGQDLGLTLDLERWTARVHDLGVETVTEVVPVQCRPGGRNRPAGSRQVVVLAHYPTGTRREYAVDWVVVAAAQQPVDALWKQLQGERFDVHRIGDAVAPRRIDSAIREGARIAALL</sequence>
<feature type="domain" description="NADH:flavin oxidoreductase/NADH oxidase N-terminal" evidence="10">
    <location>
        <begin position="9"/>
        <end position="337"/>
    </location>
</feature>
<evidence type="ECO:0000259" key="11">
    <source>
        <dbReference type="Pfam" id="PF07992"/>
    </source>
</evidence>
<keyword evidence="13" id="KW-1185">Reference proteome</keyword>
<dbReference type="PANTHER" id="PTHR42917">
    <property type="entry name" value="2,4-DIENOYL-COA REDUCTASE"/>
    <property type="match status" value="1"/>
</dbReference>
<comment type="similarity">
    <text evidence="3">In the N-terminal section; belongs to the NADH:flavin oxidoreductase/NADH oxidase family.</text>
</comment>
<dbReference type="Gene3D" id="3.20.20.70">
    <property type="entry name" value="Aldolase class I"/>
    <property type="match status" value="1"/>
</dbReference>
<evidence type="ECO:0000256" key="6">
    <source>
        <dbReference type="ARBA" id="ARBA00022723"/>
    </source>
</evidence>
<evidence type="ECO:0000313" key="12">
    <source>
        <dbReference type="EMBL" id="SDI31552.1"/>
    </source>
</evidence>
<dbReference type="GO" id="GO:0008670">
    <property type="term" value="F:2,4-dienoyl-CoA reductase (NADPH) activity"/>
    <property type="evidence" value="ECO:0007669"/>
    <property type="project" value="TreeGrafter"/>
</dbReference>
<dbReference type="InterPro" id="IPR036188">
    <property type="entry name" value="FAD/NAD-bd_sf"/>
</dbReference>
<keyword evidence="6" id="KW-0479">Metal-binding</keyword>
<dbReference type="SUPFAM" id="SSF51905">
    <property type="entry name" value="FAD/NAD(P)-binding domain"/>
    <property type="match status" value="1"/>
</dbReference>
<dbReference type="GO" id="GO:0010181">
    <property type="term" value="F:FMN binding"/>
    <property type="evidence" value="ECO:0007669"/>
    <property type="project" value="InterPro"/>
</dbReference>
<evidence type="ECO:0000256" key="4">
    <source>
        <dbReference type="ARBA" id="ARBA00022630"/>
    </source>
</evidence>
<evidence type="ECO:0000256" key="2">
    <source>
        <dbReference type="ARBA" id="ARBA00001966"/>
    </source>
</evidence>
<evidence type="ECO:0000256" key="8">
    <source>
        <dbReference type="ARBA" id="ARBA00023004"/>
    </source>
</evidence>
<dbReference type="SUPFAM" id="SSF51395">
    <property type="entry name" value="FMN-linked oxidoreductases"/>
    <property type="match status" value="1"/>
</dbReference>
<accession>A0A1G8JK78</accession>
<dbReference type="InterPro" id="IPR051793">
    <property type="entry name" value="NADH:flavin_oxidoreductase"/>
</dbReference>
<evidence type="ECO:0000256" key="5">
    <source>
        <dbReference type="ARBA" id="ARBA00022643"/>
    </source>
</evidence>
<evidence type="ECO:0000256" key="7">
    <source>
        <dbReference type="ARBA" id="ARBA00023002"/>
    </source>
</evidence>
<reference evidence="12 13" key="1">
    <citation type="submission" date="2016-10" db="EMBL/GenBank/DDBJ databases">
        <authorList>
            <person name="de Groot N.N."/>
        </authorList>
    </citation>
    <scope>NUCLEOTIDE SEQUENCE [LARGE SCALE GENOMIC DNA]</scope>
    <source>
        <strain evidence="12 13">DSM 44892</strain>
    </source>
</reference>
<keyword evidence="4" id="KW-0285">Flavoprotein</keyword>
<dbReference type="Gene3D" id="3.40.50.720">
    <property type="entry name" value="NAD(P)-binding Rossmann-like Domain"/>
    <property type="match status" value="1"/>
</dbReference>
<dbReference type="Pfam" id="PF00724">
    <property type="entry name" value="Oxidored_FMN"/>
    <property type="match status" value="1"/>
</dbReference>
<dbReference type="GO" id="GO:0046872">
    <property type="term" value="F:metal ion binding"/>
    <property type="evidence" value="ECO:0007669"/>
    <property type="project" value="UniProtKB-KW"/>
</dbReference>
<dbReference type="PRINTS" id="PR00368">
    <property type="entry name" value="FADPNR"/>
</dbReference>
<dbReference type="PRINTS" id="PR00411">
    <property type="entry name" value="PNDRDTASEI"/>
</dbReference>
<dbReference type="Gene3D" id="3.50.50.60">
    <property type="entry name" value="FAD/NAD(P)-binding domain"/>
    <property type="match status" value="1"/>
</dbReference>
<evidence type="ECO:0000256" key="1">
    <source>
        <dbReference type="ARBA" id="ARBA00001917"/>
    </source>
</evidence>
<dbReference type="SUPFAM" id="SSF51971">
    <property type="entry name" value="Nucleotide-binding domain"/>
    <property type="match status" value="1"/>
</dbReference>
<name>A0A1G8JK78_9NOCA</name>
<dbReference type="RefSeq" id="WP_072738322.1">
    <property type="nucleotide sequence ID" value="NZ_CP048813.1"/>
</dbReference>
<dbReference type="Proteomes" id="UP000183263">
    <property type="component" value="Unassembled WGS sequence"/>
</dbReference>
<dbReference type="NCBIfam" id="TIGR03997">
    <property type="entry name" value="mycofact_OYE_2"/>
    <property type="match status" value="1"/>
</dbReference>
<keyword evidence="8" id="KW-0408">Iron</keyword>
<gene>
    <name evidence="12" type="ORF">SAMN05444695_106210</name>
</gene>
<comment type="cofactor">
    <cofactor evidence="2">
        <name>[4Fe-4S] cluster</name>
        <dbReference type="ChEBI" id="CHEBI:49883"/>
    </cofactor>
</comment>
<dbReference type="InterPro" id="IPR013785">
    <property type="entry name" value="Aldolase_TIM"/>
</dbReference>
<keyword evidence="7" id="KW-0560">Oxidoreductase</keyword>
<dbReference type="GO" id="GO:0051536">
    <property type="term" value="F:iron-sulfur cluster binding"/>
    <property type="evidence" value="ECO:0007669"/>
    <property type="project" value="UniProtKB-KW"/>
</dbReference>
<dbReference type="InterPro" id="IPR023987">
    <property type="entry name" value="CHP03977_oxidoreductase"/>
</dbReference>
<evidence type="ECO:0000313" key="13">
    <source>
        <dbReference type="Proteomes" id="UP000183263"/>
    </source>
</evidence>
<organism evidence="12 13">
    <name type="scientific">Rhodococcus triatomae</name>
    <dbReference type="NCBI Taxonomy" id="300028"/>
    <lineage>
        <taxon>Bacteria</taxon>
        <taxon>Bacillati</taxon>
        <taxon>Actinomycetota</taxon>
        <taxon>Actinomycetes</taxon>
        <taxon>Mycobacteriales</taxon>
        <taxon>Nocardiaceae</taxon>
        <taxon>Rhodococcus</taxon>
    </lineage>
</organism>